<dbReference type="EC" id="2.7.7.49" evidence="2 13"/>
<evidence type="ECO:0000256" key="6">
    <source>
        <dbReference type="ARBA" id="ARBA00022695"/>
    </source>
</evidence>
<evidence type="ECO:0000256" key="5">
    <source>
        <dbReference type="ARBA" id="ARBA00022679"/>
    </source>
</evidence>
<dbReference type="InterPro" id="IPR021891">
    <property type="entry name" value="Telomerase_RBD"/>
</dbReference>
<gene>
    <name evidence="15" type="ORF">J8A68_000243</name>
</gene>
<dbReference type="GO" id="GO:0000781">
    <property type="term" value="C:chromosome, telomeric region"/>
    <property type="evidence" value="ECO:0007669"/>
    <property type="project" value="UniProtKB-SubCell"/>
</dbReference>
<keyword evidence="9 13" id="KW-0779">Telomere</keyword>
<dbReference type="GO" id="GO:0003720">
    <property type="term" value="F:telomerase activity"/>
    <property type="evidence" value="ECO:0007669"/>
    <property type="project" value="InterPro"/>
</dbReference>
<dbReference type="GO" id="GO:0000333">
    <property type="term" value="C:telomerase catalytic core complex"/>
    <property type="evidence" value="ECO:0007669"/>
    <property type="project" value="TreeGrafter"/>
</dbReference>
<evidence type="ECO:0000256" key="12">
    <source>
        <dbReference type="ARBA" id="ARBA00048173"/>
    </source>
</evidence>
<dbReference type="Pfam" id="PF00078">
    <property type="entry name" value="RVT_1"/>
    <property type="match status" value="1"/>
</dbReference>
<dbReference type="OrthoDB" id="289721at2759"/>
<comment type="caution">
    <text evidence="15">The sequence shown here is derived from an EMBL/GenBank/DDBJ whole genome shotgun (WGS) entry which is preliminary data.</text>
</comment>
<evidence type="ECO:0000256" key="10">
    <source>
        <dbReference type="ARBA" id="ARBA00022918"/>
    </source>
</evidence>
<name>A0A8J5QTF4_9ASCO</name>
<sequence>MECLIIYLLSEKSSNILVHGYKDPSLDNRFNSRTTNSSSNFHVTYLRESNWQKVFVKIGAEKFLDLVLNNKGFLLLDNGNSVQLFGDPIPFRHLSAPPGVLNKNSVLHRSKTSASSRNSLVPQDVDALYSEVFSSCECQNKKSLKRMHRARRMLKLLISNERKCRYDLIYWKYLGAQKPNYHHLPDNSTPVSIVIQVVFSILQKLLPSEAWGGSLNRGILRRAIIQYIQLQKMDRAWLDDLTSGIKLKEIGWLGERQFTSQQDLQKRKLALNAFLYWLLDKLIPRILRTYWYVTECSNTIETNMLYFTHEIWNQISRKWLGHYIKSNLIKLELTEAETAAIQLNFGFMRLIPKLSDFRVICIPSRIHISSLLDPNSHSKEGQDYEFRRYNSDVLLPVGQILRSKLKLRNSHTGFFNRPMRSNADVAQCIVEFRKELADINDGVLPKLYVFKFDMMQCYDRLDQTKIMEEINKLFADEDDNSPYYFRQYCELDSSHEKWKKAWKIIQNNARDFSIAQHSLKGGARTSYFDKVKTLKLHKKDILEVCYKQVFETKVLMKNSKGNYEIFKRKRGVFQGLSLSGTFCDIVYSTMVNERFQFLESASPNLFIRLADDFLFVSSSFDDCKRVQTIVNSNDLHAYGAYVNMQKTTFIVPDKEKTVKFVGLEIFIPRLEIRKDYDRTDLITSKYRSFKSLLKYLKSCLQNRLHSFLINLSFGEIFPVRDNIAKLLSLILNTFLKGYRRTLQTDRFDQIKFIHFLNDLRDFTVCRYLSVNESPEKVEDVLTVINLEIIKCFRDREEFEFVLQTTI</sequence>
<evidence type="ECO:0000313" key="16">
    <source>
        <dbReference type="Proteomes" id="UP000694255"/>
    </source>
</evidence>
<comment type="similarity">
    <text evidence="1 13">Belongs to the reverse transcriptase family. Telomerase subfamily.</text>
</comment>
<dbReference type="GO" id="GO:0046872">
    <property type="term" value="F:metal ion binding"/>
    <property type="evidence" value="ECO:0007669"/>
    <property type="project" value="UniProtKB-KW"/>
</dbReference>
<evidence type="ECO:0000313" key="15">
    <source>
        <dbReference type="EMBL" id="KAG7666221.1"/>
    </source>
</evidence>
<evidence type="ECO:0000256" key="11">
    <source>
        <dbReference type="ARBA" id="ARBA00023242"/>
    </source>
</evidence>
<accession>A0A8J5QTF4</accession>
<dbReference type="RefSeq" id="XP_049266453.1">
    <property type="nucleotide sequence ID" value="XM_049406208.1"/>
</dbReference>
<dbReference type="PANTHER" id="PTHR12066:SF0">
    <property type="entry name" value="TELOMERASE REVERSE TRANSCRIPTASE"/>
    <property type="match status" value="1"/>
</dbReference>
<dbReference type="GeneID" id="73467044"/>
<dbReference type="SMART" id="SM00975">
    <property type="entry name" value="Telomerase_RBD"/>
    <property type="match status" value="1"/>
</dbReference>
<comment type="subcellular location">
    <subcellularLocation>
        <location evidence="13">Nucleus</location>
    </subcellularLocation>
    <subcellularLocation>
        <location evidence="13">Chromosome</location>
        <location evidence="13">Telomere</location>
    </subcellularLocation>
</comment>
<keyword evidence="4 13" id="KW-0158">Chromosome</keyword>
<protein>
    <recommendedName>
        <fullName evidence="3 13">Telomerase reverse transcriptase</fullName>
        <ecNumber evidence="2 13">2.7.7.49</ecNumber>
    </recommendedName>
    <alternativeName>
        <fullName evidence="13">Telomerase catalytic subunit</fullName>
    </alternativeName>
</protein>
<dbReference type="CDD" id="cd01648">
    <property type="entry name" value="TERT"/>
    <property type="match status" value="1"/>
</dbReference>
<dbReference type="Pfam" id="PF12009">
    <property type="entry name" value="Telomerase_RBD"/>
    <property type="match status" value="1"/>
</dbReference>
<dbReference type="InterPro" id="IPR003545">
    <property type="entry name" value="Telomerase_RT"/>
</dbReference>
<dbReference type="EMBL" id="JAGSYN010000030">
    <property type="protein sequence ID" value="KAG7666221.1"/>
    <property type="molecule type" value="Genomic_DNA"/>
</dbReference>
<keyword evidence="8 13" id="KW-0460">Magnesium</keyword>
<reference evidence="15 16" key="1">
    <citation type="journal article" date="2021" name="DNA Res.">
        <title>Genome analysis of Candida subhashii reveals its hybrid nature and dual mitochondrial genome conformations.</title>
        <authorList>
            <person name="Mixao V."/>
            <person name="Hegedusova E."/>
            <person name="Saus E."/>
            <person name="Pryszcz L.P."/>
            <person name="Cillingova A."/>
            <person name="Nosek J."/>
            <person name="Gabaldon T."/>
        </authorList>
    </citation>
    <scope>NUCLEOTIDE SEQUENCE [LARGE SCALE GENOMIC DNA]</scope>
    <source>
        <strain evidence="15 16">CBS 10753</strain>
    </source>
</reference>
<comment type="function">
    <text evidence="13">Telomerase is a ribonucleoprotein enzyme essential for the replication of chromosome termini in most eukaryotes. It elongates telomeres. It is a reverse transcriptase that adds simple sequence repeats to chromosome ends by copying a template sequence within the RNA component of the enzyme.</text>
</comment>
<evidence type="ECO:0000256" key="2">
    <source>
        <dbReference type="ARBA" id="ARBA00012493"/>
    </source>
</evidence>
<dbReference type="InterPro" id="IPR000477">
    <property type="entry name" value="RT_dom"/>
</dbReference>
<evidence type="ECO:0000256" key="9">
    <source>
        <dbReference type="ARBA" id="ARBA00022895"/>
    </source>
</evidence>
<dbReference type="GO" id="GO:0070034">
    <property type="term" value="F:telomerase RNA binding"/>
    <property type="evidence" value="ECO:0007669"/>
    <property type="project" value="TreeGrafter"/>
</dbReference>
<keyword evidence="6 13" id="KW-0548">Nucleotidyltransferase</keyword>
<evidence type="ECO:0000259" key="14">
    <source>
        <dbReference type="PROSITE" id="PS50878"/>
    </source>
</evidence>
<dbReference type="Proteomes" id="UP000694255">
    <property type="component" value="Unassembled WGS sequence"/>
</dbReference>
<evidence type="ECO:0000256" key="3">
    <source>
        <dbReference type="ARBA" id="ARBA00016182"/>
    </source>
</evidence>
<organism evidence="15 16">
    <name type="scientific">[Candida] subhashii</name>
    <dbReference type="NCBI Taxonomy" id="561895"/>
    <lineage>
        <taxon>Eukaryota</taxon>
        <taxon>Fungi</taxon>
        <taxon>Dikarya</taxon>
        <taxon>Ascomycota</taxon>
        <taxon>Saccharomycotina</taxon>
        <taxon>Pichiomycetes</taxon>
        <taxon>Debaryomycetaceae</taxon>
        <taxon>Spathaspora</taxon>
    </lineage>
</organism>
<evidence type="ECO:0000256" key="4">
    <source>
        <dbReference type="ARBA" id="ARBA00022454"/>
    </source>
</evidence>
<dbReference type="GO" id="GO:0042162">
    <property type="term" value="F:telomeric DNA binding"/>
    <property type="evidence" value="ECO:0007669"/>
    <property type="project" value="TreeGrafter"/>
</dbReference>
<feature type="domain" description="Reverse transcriptase" evidence="14">
    <location>
        <begin position="332"/>
        <end position="665"/>
    </location>
</feature>
<dbReference type="PANTHER" id="PTHR12066">
    <property type="entry name" value="TELOMERASE REVERSE TRANSCRIPTASE"/>
    <property type="match status" value="1"/>
</dbReference>
<keyword evidence="10 13" id="KW-0695">RNA-directed DNA polymerase</keyword>
<proteinExistence type="inferred from homology"/>
<dbReference type="AlphaFoldDB" id="A0A8J5QTF4"/>
<evidence type="ECO:0000256" key="8">
    <source>
        <dbReference type="ARBA" id="ARBA00022842"/>
    </source>
</evidence>
<dbReference type="PROSITE" id="PS50878">
    <property type="entry name" value="RT_POL"/>
    <property type="match status" value="1"/>
</dbReference>
<dbReference type="GO" id="GO:0007004">
    <property type="term" value="P:telomere maintenance via telomerase"/>
    <property type="evidence" value="ECO:0007669"/>
    <property type="project" value="TreeGrafter"/>
</dbReference>
<evidence type="ECO:0000256" key="1">
    <source>
        <dbReference type="ARBA" id="ARBA00008001"/>
    </source>
</evidence>
<keyword evidence="16" id="KW-1185">Reference proteome</keyword>
<keyword evidence="7 13" id="KW-0479">Metal-binding</keyword>
<evidence type="ECO:0000256" key="7">
    <source>
        <dbReference type="ARBA" id="ARBA00022723"/>
    </source>
</evidence>
<comment type="catalytic activity">
    <reaction evidence="12 13">
        <text>DNA(n) + a 2'-deoxyribonucleoside 5'-triphosphate = DNA(n+1) + diphosphate</text>
        <dbReference type="Rhea" id="RHEA:22508"/>
        <dbReference type="Rhea" id="RHEA-COMP:17339"/>
        <dbReference type="Rhea" id="RHEA-COMP:17340"/>
        <dbReference type="ChEBI" id="CHEBI:33019"/>
        <dbReference type="ChEBI" id="CHEBI:61560"/>
        <dbReference type="ChEBI" id="CHEBI:173112"/>
        <dbReference type="EC" id="2.7.7.49"/>
    </reaction>
</comment>
<evidence type="ECO:0000256" key="13">
    <source>
        <dbReference type="RuleBase" id="RU365061"/>
    </source>
</evidence>
<keyword evidence="5 13" id="KW-0808">Transferase</keyword>
<keyword evidence="11 13" id="KW-0539">Nucleus</keyword>